<reference evidence="3 4" key="1">
    <citation type="journal article" date="2011" name="J. Bacteriol.">
        <title>Genome sequence of Microbacterium testaceum StLB037, an N-acylhomoserine lactone-degrading bacterium isolated from potato leaves.</title>
        <authorList>
            <person name="Morohoshi T."/>
            <person name="Wang W.-Z."/>
            <person name="Someya N."/>
            <person name="Ikeda T."/>
        </authorList>
    </citation>
    <scope>NUCLEOTIDE SEQUENCE [LARGE SCALE GENOMIC DNA]</scope>
    <source>
        <strain evidence="3 4">StLB037</strain>
    </source>
</reference>
<proteinExistence type="predicted"/>
<dbReference type="AlphaFoldDB" id="E8NDD1"/>
<evidence type="ECO:0000313" key="4">
    <source>
        <dbReference type="Proteomes" id="UP000008975"/>
    </source>
</evidence>
<dbReference type="EMBL" id="AP012052">
    <property type="protein sequence ID" value="BAJ74989.1"/>
    <property type="molecule type" value="Genomic_DNA"/>
</dbReference>
<keyword evidence="1" id="KW-0732">Signal</keyword>
<feature type="domain" description="CBM6" evidence="2">
    <location>
        <begin position="457"/>
        <end position="594"/>
    </location>
</feature>
<sequence>MTSSRARTRVTRTTACTALSALLLSGLGLGVAAPAHAATVDVIGVDFSKTDGAVQGGASGMLYGLSDDGVPTDAIIAGARPTNLTQKAPHGAQHPNGDPLEVEGAFFENGGKYIMTNIQDYYPDWAYNGGKRPSDFNTYLDIVRKVVKSIVDESDHPEKYVFTPFNEPDGGNWYADWGSMKDTYLQDWKAVYQVIKEVYPDAKIAGNGDTRWQQTRTRDFMTYAKANNVLPDIFTWHELGRGSLQDFRSHLAEYRKIESDLGISQRPVNITEYAMRRDMSVPGNLVQWLAMFEDEKVDAETAYWTYAGNLNDNMAKNNSANGAWWLLKWYGDLTGQTVAVTPPSLNAPDTLQGLGAIDTTKKQATVLFGGTNNATRLDLSGLDPAVFGNTVDVQVREAEWSGQEGEAQAPPVVVTKRVAVGGTIQIDVPSSNRLDAYQAIITPALPTQPVADATWSTSIEAENTVLRDVTAYNQDPAADWTFSASGGRDVGSTNKTTSSLTWTVDVPTTGTYRFGAIAGVNGTKVGPGKHALFVDGQNAATIEYEAGFDWSYRGRGETTVQLTQGRHELSVRMSADGSTLLPGSDISLDRFDLTRIDGPETTTYPAILSRTSGTLDYAKGAVTLSGDNTATFFPSARETGYYDVAIRYTTTGAAGLGVTLNTRSISGLGADKAGTWTSTARVHLAEGISDLRISSAQGAAVQSVTVTRATDGDAATVRVEGEDSAKISLHGTARLETPGQPTNVSGKQLGWLGGGADNYATLTRPTGLGAGAYDLTVRYSNAEKNTGHAYNTDVITRFLDVTEDGGTTTRGAFRNNYTWKGFWTHTVPLDLTTANGSLRLGNSTGNAPNIDWLALSPLVSKTTNTADVLLKADAAASTRKLAGKVYVTVDVTNTSSVAVDVLIETSYGKKTFSAVQPGKKVSVSLNTTKSSIPAGRATITLSGTVNGVAATQQLTAAYNAQN</sequence>
<reference key="2">
    <citation type="submission" date="2011-02" db="EMBL/GenBank/DDBJ databases">
        <title>Genome sequence of Microbacterium testaceum StLB037.</title>
        <authorList>
            <person name="Morohoshi T."/>
            <person name="Wang W.Z."/>
            <person name="Someya N."/>
            <person name="Ikeda T."/>
        </authorList>
    </citation>
    <scope>NUCLEOTIDE SEQUENCE</scope>
    <source>
        <strain>StLB037</strain>
    </source>
</reference>
<dbReference type="InterPro" id="IPR005084">
    <property type="entry name" value="CBM6"/>
</dbReference>
<gene>
    <name evidence="3" type="ordered locus">MTES_2025</name>
</gene>
<dbReference type="SUPFAM" id="SSF51445">
    <property type="entry name" value="(Trans)glycosidases"/>
    <property type="match status" value="1"/>
</dbReference>
<organism evidence="3 4">
    <name type="scientific">Microbacterium testaceum (strain StLB037)</name>
    <dbReference type="NCBI Taxonomy" id="979556"/>
    <lineage>
        <taxon>Bacteria</taxon>
        <taxon>Bacillati</taxon>
        <taxon>Actinomycetota</taxon>
        <taxon>Actinomycetes</taxon>
        <taxon>Micrococcales</taxon>
        <taxon>Microbacteriaceae</taxon>
        <taxon>Microbacterium</taxon>
    </lineage>
</organism>
<dbReference type="HOGENOM" id="CLU_005346_0_0_11"/>
<dbReference type="Gene3D" id="2.60.120.260">
    <property type="entry name" value="Galactose-binding domain-like"/>
    <property type="match status" value="3"/>
</dbReference>
<feature type="domain" description="CBM6" evidence="2">
    <location>
        <begin position="717"/>
        <end position="856"/>
    </location>
</feature>
<name>E8NDD1_MICTS</name>
<dbReference type="PROSITE" id="PS51175">
    <property type="entry name" value="CBM6"/>
    <property type="match status" value="2"/>
</dbReference>
<feature type="chain" id="PRO_5003225676" description="CBM6 domain-containing protein" evidence="1">
    <location>
        <begin position="38"/>
        <end position="962"/>
    </location>
</feature>
<dbReference type="RefSeq" id="WP_013585114.1">
    <property type="nucleotide sequence ID" value="NC_015125.1"/>
</dbReference>
<dbReference type="STRING" id="979556.MTES_2025"/>
<dbReference type="KEGG" id="mts:MTES_2025"/>
<dbReference type="eggNOG" id="COG3664">
    <property type="taxonomic scope" value="Bacteria"/>
</dbReference>
<evidence type="ECO:0000256" key="1">
    <source>
        <dbReference type="SAM" id="SignalP"/>
    </source>
</evidence>
<dbReference type="InterPro" id="IPR017853">
    <property type="entry name" value="GH"/>
</dbReference>
<feature type="signal peptide" evidence="1">
    <location>
        <begin position="1"/>
        <end position="37"/>
    </location>
</feature>
<dbReference type="GO" id="GO:0030246">
    <property type="term" value="F:carbohydrate binding"/>
    <property type="evidence" value="ECO:0007669"/>
    <property type="project" value="InterPro"/>
</dbReference>
<evidence type="ECO:0000259" key="2">
    <source>
        <dbReference type="PROSITE" id="PS51175"/>
    </source>
</evidence>
<accession>E8NDD1</accession>
<dbReference type="InterPro" id="IPR008979">
    <property type="entry name" value="Galactose-bd-like_sf"/>
</dbReference>
<dbReference type="Proteomes" id="UP000008975">
    <property type="component" value="Chromosome"/>
</dbReference>
<dbReference type="SUPFAM" id="SSF49785">
    <property type="entry name" value="Galactose-binding domain-like"/>
    <property type="match status" value="1"/>
</dbReference>
<dbReference type="Gene3D" id="3.20.20.80">
    <property type="entry name" value="Glycosidases"/>
    <property type="match status" value="1"/>
</dbReference>
<evidence type="ECO:0000313" key="3">
    <source>
        <dbReference type="EMBL" id="BAJ74989.1"/>
    </source>
</evidence>
<protein>
    <recommendedName>
        <fullName evidence="2">CBM6 domain-containing protein</fullName>
    </recommendedName>
</protein>